<feature type="transmembrane region" description="Helical" evidence="1">
    <location>
        <begin position="24"/>
        <end position="47"/>
    </location>
</feature>
<sequence length="66" mass="7127">MTDQPPLWSTILTYQTREPMNAKIYIASMTIGFTLSTLAIVFGAMSLDFQEPSAATPVAQITCQGG</sequence>
<keyword evidence="1" id="KW-0812">Transmembrane</keyword>
<evidence type="ECO:0000313" key="3">
    <source>
        <dbReference type="Proteomes" id="UP000226384"/>
    </source>
</evidence>
<accession>A0A1D8KUI4</accession>
<keyword evidence="1" id="KW-0472">Membrane</keyword>
<dbReference type="EMBL" id="KU686213">
    <property type="protein sequence ID" value="AOV62303.1"/>
    <property type="molecule type" value="Genomic_DNA"/>
</dbReference>
<organism evidence="2 3">
    <name type="scientific">Synechococcus phage S-CAM7</name>
    <dbReference type="NCBI Taxonomy" id="1883368"/>
    <lineage>
        <taxon>Viruses</taxon>
        <taxon>Duplodnaviria</taxon>
        <taxon>Heunggongvirae</taxon>
        <taxon>Uroviricota</taxon>
        <taxon>Caudoviricetes</taxon>
        <taxon>Pantevenvirales</taxon>
        <taxon>Kyanoviridae</taxon>
        <taxon>Mazuvirus</taxon>
        <taxon>Mazuvirus scam7</taxon>
    </lineage>
</organism>
<name>A0A1D8KUI4_9CAUD</name>
<dbReference type="Proteomes" id="UP000226384">
    <property type="component" value="Segment"/>
</dbReference>
<evidence type="ECO:0000313" key="2">
    <source>
        <dbReference type="EMBL" id="AOV62303.1"/>
    </source>
</evidence>
<evidence type="ECO:0000256" key="1">
    <source>
        <dbReference type="SAM" id="Phobius"/>
    </source>
</evidence>
<reference evidence="2 3" key="1">
    <citation type="journal article" date="2016" name="Virology">
        <title>The genomic content and context of auxiliary metabolic genes in marine cyanomyoviruses.</title>
        <authorList>
            <person name="Crummett L.T."/>
            <person name="Puxty R.J."/>
            <person name="Weihe C."/>
            <person name="Marston M.F."/>
            <person name="Martiny J.B."/>
        </authorList>
    </citation>
    <scope>NUCLEOTIDE SEQUENCE [LARGE SCALE GENOMIC DNA]</scope>
    <source>
        <strain evidence="2">0910SB42</strain>
    </source>
</reference>
<keyword evidence="1" id="KW-1133">Transmembrane helix</keyword>
<proteinExistence type="predicted"/>
<gene>
    <name evidence="2" type="ORF">S420910_114</name>
</gene>
<protein>
    <submittedName>
        <fullName evidence="2">Uncharacterized protein</fullName>
    </submittedName>
</protein>